<comment type="caution">
    <text evidence="3">The sequence shown here is derived from an EMBL/GenBank/DDBJ whole genome shotgun (WGS) entry which is preliminary data.</text>
</comment>
<protein>
    <recommendedName>
        <fullName evidence="5">Secreted protein</fullName>
    </recommendedName>
</protein>
<keyword evidence="1" id="KW-0812">Transmembrane</keyword>
<dbReference type="Proteomes" id="UP001204000">
    <property type="component" value="Unassembled WGS sequence"/>
</dbReference>
<dbReference type="RefSeq" id="WP_253578355.1">
    <property type="nucleotide sequence ID" value="NZ_JAMFTQ010000010.1"/>
</dbReference>
<keyword evidence="2" id="KW-0732">Signal</keyword>
<evidence type="ECO:0000256" key="1">
    <source>
        <dbReference type="SAM" id="Phobius"/>
    </source>
</evidence>
<feature type="signal peptide" evidence="2">
    <location>
        <begin position="1"/>
        <end position="28"/>
    </location>
</feature>
<name>A0ABT1G2A2_9CORY</name>
<keyword evidence="4" id="KW-1185">Reference proteome</keyword>
<proteinExistence type="predicted"/>
<keyword evidence="1" id="KW-0472">Membrane</keyword>
<sequence>MPTSRARLAAASTAAICALAGVAAPAQAATVGPRAADNTCRLTLTAGEQAYAAEQPYVTGLNPPTGFVVDQAFAIEGVFPAAKPIGEELEQALTSETPASAITLTEKQHATLKAAGMPDALIQQYVDARLGRNKIPDVAHPKVRPATDPNRIVADARESLRPAPVQFPLADASLNNPVLHQQLTNAWRETPSGKRAEKWHDYNTARFNAHMACAKGETEVKFPALNVVTEPLPTSDLSSKLSSDGGNNRVDIILGAVISLVAALAGLVALAPKLGIKLPF</sequence>
<keyword evidence="1" id="KW-1133">Transmembrane helix</keyword>
<evidence type="ECO:0000256" key="2">
    <source>
        <dbReference type="SAM" id="SignalP"/>
    </source>
</evidence>
<reference evidence="3" key="1">
    <citation type="submission" date="2022-05" db="EMBL/GenBank/DDBJ databases">
        <title>Corynebacterium sp. TA-R-1 sp. nov., isolated from human feces.</title>
        <authorList>
            <person name="Shamsuzzaman M."/>
            <person name="Dahal R.H."/>
        </authorList>
    </citation>
    <scope>NUCLEOTIDE SEQUENCE</scope>
    <source>
        <strain evidence="3">TA-R-1</strain>
    </source>
</reference>
<feature type="chain" id="PRO_5047096807" description="Secreted protein" evidence="2">
    <location>
        <begin position="29"/>
        <end position="280"/>
    </location>
</feature>
<accession>A0ABT1G2A2</accession>
<gene>
    <name evidence="3" type="ORF">M5J20_08130</name>
</gene>
<evidence type="ECO:0008006" key="5">
    <source>
        <dbReference type="Google" id="ProtNLM"/>
    </source>
</evidence>
<evidence type="ECO:0000313" key="4">
    <source>
        <dbReference type="Proteomes" id="UP001204000"/>
    </source>
</evidence>
<dbReference type="EMBL" id="JAMFTQ010000010">
    <property type="protein sequence ID" value="MCP1388154.1"/>
    <property type="molecule type" value="Genomic_DNA"/>
</dbReference>
<feature type="transmembrane region" description="Helical" evidence="1">
    <location>
        <begin position="252"/>
        <end position="271"/>
    </location>
</feature>
<evidence type="ECO:0000313" key="3">
    <source>
        <dbReference type="EMBL" id="MCP1388154.1"/>
    </source>
</evidence>
<organism evidence="3 4">
    <name type="scientific">Corynebacterium stercoris</name>
    <dbReference type="NCBI Taxonomy" id="2943490"/>
    <lineage>
        <taxon>Bacteria</taxon>
        <taxon>Bacillati</taxon>
        <taxon>Actinomycetota</taxon>
        <taxon>Actinomycetes</taxon>
        <taxon>Mycobacteriales</taxon>
        <taxon>Corynebacteriaceae</taxon>
        <taxon>Corynebacterium</taxon>
    </lineage>
</organism>